<proteinExistence type="predicted"/>
<dbReference type="AlphaFoldDB" id="A0A3M2L777"/>
<dbReference type="RefSeq" id="WP_122187963.1">
    <property type="nucleotide sequence ID" value="NZ_RFFH01000004.1"/>
</dbReference>
<sequence>MESGAVGEQTLDEQLRELTEQVALDRRAAVDRSPETGLQLAASLAALARAQLGTGAGESARAGAAAALEPAQEAVLIRLHWLAHGSASAREAGALTEALRLFEQATRVIGHRELATNTIRQACDAYRYAAQRYPAAAGVCADGLSKCGVWLCRMDPDAAVAASEEAVRIRAGLFAANPEQSARYLASLNMLLRTLMIGRGRKQALAMYRERYAAWTSPEMTTRLRETPVEELDFTIKTAKALAKLDCRTLDRAGYLTQQGILYQTDGDLTTIEEINWKLGLVGLKPLAAGALADPPSKPVEISSSFGALGVRCTDPDALNKVRDAVIAAYAADGAALTESDTVRNGHESHWRAPDPQLNSGTVLGADVVLLERSGGWIAVKSLHWELTPVGGNPLARRLSRRWPVIAVNATENIAYELCRYDDGRATEYAALGRPAGQAALDTALAPLNFAALADFGADYASETQVRSAFGNSSLFAKVTELPLSGIRQTGSSRASGFGSSILFFRNGSGARQQG</sequence>
<evidence type="ECO:0000313" key="1">
    <source>
        <dbReference type="EMBL" id="RMI32580.1"/>
    </source>
</evidence>
<organism evidence="1 2">
    <name type="scientific">Nocardia stercoris</name>
    <dbReference type="NCBI Taxonomy" id="2483361"/>
    <lineage>
        <taxon>Bacteria</taxon>
        <taxon>Bacillati</taxon>
        <taxon>Actinomycetota</taxon>
        <taxon>Actinomycetes</taxon>
        <taxon>Mycobacteriales</taxon>
        <taxon>Nocardiaceae</taxon>
        <taxon>Nocardia</taxon>
    </lineage>
</organism>
<dbReference type="OrthoDB" id="4565353at2"/>
<name>A0A3M2L777_9NOCA</name>
<comment type="caution">
    <text evidence="1">The sequence shown here is derived from an EMBL/GenBank/DDBJ whole genome shotgun (WGS) entry which is preliminary data.</text>
</comment>
<gene>
    <name evidence="1" type="ORF">EBN03_11405</name>
</gene>
<protein>
    <submittedName>
        <fullName evidence="1">Uncharacterized protein</fullName>
    </submittedName>
</protein>
<evidence type="ECO:0000313" key="2">
    <source>
        <dbReference type="Proteomes" id="UP000279275"/>
    </source>
</evidence>
<reference evidence="1 2" key="1">
    <citation type="submission" date="2018-10" db="EMBL/GenBank/DDBJ databases">
        <title>Isolation from cow dung.</title>
        <authorList>
            <person name="Ling L."/>
        </authorList>
    </citation>
    <scope>NUCLEOTIDE SEQUENCE [LARGE SCALE GENOMIC DNA]</scope>
    <source>
        <strain evidence="1 2">NEAU-LL90</strain>
    </source>
</reference>
<dbReference type="EMBL" id="RFFH01000004">
    <property type="protein sequence ID" value="RMI32580.1"/>
    <property type="molecule type" value="Genomic_DNA"/>
</dbReference>
<accession>A0A3M2L777</accession>
<keyword evidence="2" id="KW-1185">Reference proteome</keyword>
<dbReference type="Proteomes" id="UP000279275">
    <property type="component" value="Unassembled WGS sequence"/>
</dbReference>